<dbReference type="RefSeq" id="WP_209377077.1">
    <property type="nucleotide sequence ID" value="NZ_JAGIZA010000033.1"/>
</dbReference>
<feature type="signal peptide" evidence="2">
    <location>
        <begin position="1"/>
        <end position="25"/>
    </location>
</feature>
<evidence type="ECO:0000256" key="2">
    <source>
        <dbReference type="SAM" id="SignalP"/>
    </source>
</evidence>
<comment type="similarity">
    <text evidence="1">Belongs to the UPF0065 (bug) family.</text>
</comment>
<dbReference type="EMBL" id="JAGIZA010000033">
    <property type="protein sequence ID" value="MBP0496285.1"/>
    <property type="molecule type" value="Genomic_DNA"/>
</dbReference>
<dbReference type="PANTHER" id="PTHR42928">
    <property type="entry name" value="TRICARBOXYLATE-BINDING PROTEIN"/>
    <property type="match status" value="1"/>
</dbReference>
<dbReference type="InterPro" id="IPR005064">
    <property type="entry name" value="BUG"/>
</dbReference>
<comment type="caution">
    <text evidence="3">The sequence shown here is derived from an EMBL/GenBank/DDBJ whole genome shotgun (WGS) entry which is preliminary data.</text>
</comment>
<dbReference type="CDD" id="cd07012">
    <property type="entry name" value="PBP2_Bug_TTT"/>
    <property type="match status" value="1"/>
</dbReference>
<dbReference type="AlphaFoldDB" id="A0A940S8V0"/>
<organism evidence="3 4">
    <name type="scientific">Roseomonas indoligenes</name>
    <dbReference type="NCBI Taxonomy" id="2820811"/>
    <lineage>
        <taxon>Bacteria</taxon>
        <taxon>Pseudomonadati</taxon>
        <taxon>Pseudomonadota</taxon>
        <taxon>Alphaproteobacteria</taxon>
        <taxon>Acetobacterales</taxon>
        <taxon>Roseomonadaceae</taxon>
        <taxon>Roseomonas</taxon>
    </lineage>
</organism>
<sequence length="325" mass="34244">MALSPTRRGLLAAPLALAAPRLARADDWPSKPVSIIVGFPPGTATDSVARLVADRFSRTLGQRFVVDNRVGQSGSIGAAYVARSTPDGYTITVGASAPQAINPHIYPNVGYDPRVDFTTIGQLVQLPYLLVAGQHTGFTNLRDVVEKARKDPDSVTYATTGNGSTSQLLMAMLAHSTGVRMTQVQYRGTAQSLTDIVAGRVDLTFDTLIGTMPFARDGKVRPIAVGTAERVGVMPDVPTTAQAGFPAVKGGAWLGLLGPAGLPPAIVARLDRELSGLLADPAFGKTITDLGAVVDPAGPEKFGQILRRDYESWGEIVRVTGTRAE</sequence>
<dbReference type="Proteomes" id="UP000677537">
    <property type="component" value="Unassembled WGS sequence"/>
</dbReference>
<keyword evidence="2" id="KW-0732">Signal</keyword>
<name>A0A940S8V0_9PROT</name>
<evidence type="ECO:0000313" key="4">
    <source>
        <dbReference type="Proteomes" id="UP000677537"/>
    </source>
</evidence>
<evidence type="ECO:0000313" key="3">
    <source>
        <dbReference type="EMBL" id="MBP0496285.1"/>
    </source>
</evidence>
<feature type="chain" id="PRO_5037367788" evidence="2">
    <location>
        <begin position="26"/>
        <end position="325"/>
    </location>
</feature>
<proteinExistence type="inferred from homology"/>
<dbReference type="SUPFAM" id="SSF53850">
    <property type="entry name" value="Periplasmic binding protein-like II"/>
    <property type="match status" value="1"/>
</dbReference>
<dbReference type="Gene3D" id="3.40.190.10">
    <property type="entry name" value="Periplasmic binding protein-like II"/>
    <property type="match status" value="1"/>
</dbReference>
<evidence type="ECO:0000256" key="1">
    <source>
        <dbReference type="ARBA" id="ARBA00006987"/>
    </source>
</evidence>
<reference evidence="3" key="1">
    <citation type="submission" date="2021-03" db="EMBL/GenBank/DDBJ databases">
        <authorList>
            <person name="So Y."/>
        </authorList>
    </citation>
    <scope>NUCLEOTIDE SEQUENCE</scope>
    <source>
        <strain evidence="3">SG15</strain>
    </source>
</reference>
<dbReference type="Gene3D" id="3.40.190.150">
    <property type="entry name" value="Bordetella uptake gene, domain 1"/>
    <property type="match status" value="1"/>
</dbReference>
<dbReference type="Pfam" id="PF03401">
    <property type="entry name" value="TctC"/>
    <property type="match status" value="1"/>
</dbReference>
<accession>A0A940S8V0</accession>
<gene>
    <name evidence="3" type="ORF">J5Y10_26110</name>
</gene>
<dbReference type="PANTHER" id="PTHR42928:SF5">
    <property type="entry name" value="BLR1237 PROTEIN"/>
    <property type="match status" value="1"/>
</dbReference>
<dbReference type="PIRSF" id="PIRSF017082">
    <property type="entry name" value="YflP"/>
    <property type="match status" value="1"/>
</dbReference>
<keyword evidence="4" id="KW-1185">Reference proteome</keyword>
<dbReference type="InterPro" id="IPR042100">
    <property type="entry name" value="Bug_dom1"/>
</dbReference>
<protein>
    <submittedName>
        <fullName evidence="3">Tripartite tricarboxylate transporter substrate binding protein</fullName>
    </submittedName>
</protein>